<dbReference type="EMBL" id="CAUYUJ010016849">
    <property type="protein sequence ID" value="CAK0869457.1"/>
    <property type="molecule type" value="Genomic_DNA"/>
</dbReference>
<proteinExistence type="predicted"/>
<sequence>ALIGLLKGQLDRRGPEHLHGQPAQVPACPPSGRTGLELGLALALGLVLGLCAREALASLRAWALVLVFYEREDSFLLELVLLGHVTPTRRAVVTPHFDIFEGDLTEAMHMCLVGPMGGLPTKLSGHLLRADMDKYQRNEAALLDEGRALADEVRREGGLPAEGAGLPPLSAPDGDAEPAKALGVRADAGDVVRWMVLEPRAGYHRGDELLAGTVPRSTAGDRGIVELADGTMLAVAKWGTFEGASTRRNETAAEEQDLRTLPVRYDRAGTRIRDFANAVELMSTSPMPDWPALGTRTTAWLAQQFKRLVQTPLPRRMWWGQTRNLTAADAGVDDHQCLSELLEMGATKEQLNERELGASTLTGSVNMRLVQSVTRADRPGLVNVEYFLGKNVAAEGPRCLLSYRLGFRFAFNRRLLYSKNFAKVVKERFLL</sequence>
<reference evidence="1" key="1">
    <citation type="submission" date="2023-10" db="EMBL/GenBank/DDBJ databases">
        <authorList>
            <person name="Chen Y."/>
            <person name="Shah S."/>
            <person name="Dougan E. K."/>
            <person name="Thang M."/>
            <person name="Chan C."/>
        </authorList>
    </citation>
    <scope>NUCLEOTIDE SEQUENCE [LARGE SCALE GENOMIC DNA]</scope>
</reference>
<feature type="non-terminal residue" evidence="1">
    <location>
        <position position="1"/>
    </location>
</feature>
<gene>
    <name evidence="1" type="ORF">PCOR1329_LOCUS55802</name>
</gene>
<name>A0ABN9VC08_9DINO</name>
<keyword evidence="2" id="KW-1185">Reference proteome</keyword>
<comment type="caution">
    <text evidence="1">The sequence shown here is derived from an EMBL/GenBank/DDBJ whole genome shotgun (WGS) entry which is preliminary data.</text>
</comment>
<dbReference type="Proteomes" id="UP001189429">
    <property type="component" value="Unassembled WGS sequence"/>
</dbReference>
<evidence type="ECO:0000313" key="2">
    <source>
        <dbReference type="Proteomes" id="UP001189429"/>
    </source>
</evidence>
<protein>
    <submittedName>
        <fullName evidence="1">Uncharacterized protein</fullName>
    </submittedName>
</protein>
<organism evidence="1 2">
    <name type="scientific">Prorocentrum cordatum</name>
    <dbReference type="NCBI Taxonomy" id="2364126"/>
    <lineage>
        <taxon>Eukaryota</taxon>
        <taxon>Sar</taxon>
        <taxon>Alveolata</taxon>
        <taxon>Dinophyceae</taxon>
        <taxon>Prorocentrales</taxon>
        <taxon>Prorocentraceae</taxon>
        <taxon>Prorocentrum</taxon>
    </lineage>
</organism>
<accession>A0ABN9VC08</accession>
<evidence type="ECO:0000313" key="1">
    <source>
        <dbReference type="EMBL" id="CAK0869457.1"/>
    </source>
</evidence>
<feature type="non-terminal residue" evidence="1">
    <location>
        <position position="431"/>
    </location>
</feature>